<dbReference type="InterPro" id="IPR011990">
    <property type="entry name" value="TPR-like_helical_dom_sf"/>
</dbReference>
<proteinExistence type="predicted"/>
<keyword evidence="2" id="KW-0328">Glycosyltransferase</keyword>
<comment type="caution">
    <text evidence="5">The sequence shown here is derived from an EMBL/GenBank/DDBJ whole genome shotgun (WGS) entry which is preliminary data.</text>
</comment>
<dbReference type="InterPro" id="IPR012668">
    <property type="entry name" value="CHP02466"/>
</dbReference>
<dbReference type="InterPro" id="IPR019734">
    <property type="entry name" value="TPR_rpt"/>
</dbReference>
<dbReference type="PROSITE" id="PS50005">
    <property type="entry name" value="TPR"/>
    <property type="match status" value="4"/>
</dbReference>
<keyword evidence="4" id="KW-0802">TPR repeat</keyword>
<reference evidence="5 6" key="1">
    <citation type="submission" date="2019-09" db="EMBL/GenBank/DDBJ databases">
        <title>NBRP : Genome information of microbial organism related human and environment.</title>
        <authorList>
            <person name="Hattori M."/>
            <person name="Oshima K."/>
            <person name="Inaba H."/>
            <person name="Suda W."/>
            <person name="Sakamoto M."/>
            <person name="Iino T."/>
            <person name="Kitahara M."/>
            <person name="Oshida Y."/>
            <person name="Iida T."/>
            <person name="Kudo T."/>
            <person name="Itoh T."/>
            <person name="Ohkuma M."/>
        </authorList>
    </citation>
    <scope>NUCLEOTIDE SEQUENCE [LARGE SCALE GENOMIC DNA]</scope>
    <source>
        <strain evidence="5 6">Mie-1</strain>
    </source>
</reference>
<keyword evidence="6" id="KW-1185">Reference proteome</keyword>
<feature type="repeat" description="TPR" evidence="4">
    <location>
        <begin position="144"/>
        <end position="177"/>
    </location>
</feature>
<dbReference type="PANTHER" id="PTHR44835">
    <property type="entry name" value="UDP-N-ACETYLGLUCOSAMINE--PEPTIDE N-ACETYLGLUCOSAMINYLTRANSFERASE SPINDLY-RELATED"/>
    <property type="match status" value="1"/>
</dbReference>
<dbReference type="Pfam" id="PF13414">
    <property type="entry name" value="TPR_11"/>
    <property type="match status" value="1"/>
</dbReference>
<organism evidence="5 6">
    <name type="scientific">Iodidimonas gelatinilytica</name>
    <dbReference type="NCBI Taxonomy" id="1236966"/>
    <lineage>
        <taxon>Bacteria</taxon>
        <taxon>Pseudomonadati</taxon>
        <taxon>Pseudomonadota</taxon>
        <taxon>Alphaproteobacteria</taxon>
        <taxon>Iodidimonadales</taxon>
        <taxon>Iodidimonadaceae</taxon>
        <taxon>Iodidimonas</taxon>
    </lineage>
</organism>
<evidence type="ECO:0000256" key="3">
    <source>
        <dbReference type="ARBA" id="ARBA00022679"/>
    </source>
</evidence>
<protein>
    <submittedName>
        <fullName evidence="5">Uncharacterized protein</fullName>
    </submittedName>
</protein>
<dbReference type="PANTHER" id="PTHR44835:SF1">
    <property type="entry name" value="PROTEIN O-GLCNAC TRANSFERASE"/>
    <property type="match status" value="1"/>
</dbReference>
<keyword evidence="3" id="KW-0808">Transferase</keyword>
<dbReference type="Proteomes" id="UP000325187">
    <property type="component" value="Unassembled WGS sequence"/>
</dbReference>
<feature type="repeat" description="TPR" evidence="4">
    <location>
        <begin position="42"/>
        <end position="75"/>
    </location>
</feature>
<comment type="pathway">
    <text evidence="1">Protein modification; protein glycosylation.</text>
</comment>
<dbReference type="InterPro" id="IPR051939">
    <property type="entry name" value="Glycosyltr_41/O-GlcNAc_trsf"/>
</dbReference>
<dbReference type="AlphaFoldDB" id="A0A5A7MZ43"/>
<dbReference type="Pfam" id="PF13181">
    <property type="entry name" value="TPR_8"/>
    <property type="match status" value="1"/>
</dbReference>
<name>A0A5A7MZ43_9PROT</name>
<dbReference type="Pfam" id="PF13374">
    <property type="entry name" value="TPR_10"/>
    <property type="match status" value="1"/>
</dbReference>
<sequence>MSAPQTAFVQSLQSAMSLARAGRLGEAQALLEQLLQKMPNQPDALQLMGLVKRGQGDQKAAISCFEGSLAANPKQAHVQNNLGNAQAALGQGEKAIASYRKAIALQPDYADARLNLALALLDTHAAHEARTLLEDTVTLAPNNPRMWSAFGRALRACDRTEEAIVAFKRALSVKADYVPALHNLAVAYTVLDRPQEALALLDRCTVMQPAQAMVHYNRGNALYELDRVEEAIAAYERCISLMPDYLEGHDTLNKLLWQHGLTDRYLASYAWAVSQVPSTVGLWVDWADKLMLAGRVPEAQTVLTTALKQGLDAAVIHHRLGRVLCALGQGEQGCVSYQKALSGSDAAFHQRDVHMDLARHLIEQAEYDAALEEAAAVLTVNSYDQEAIAYQAVAWQQMGDRRAAELLDFERLVKSYKLDAPEGFESIEAFNKSLLSVLADLHKAKQHPAEQTLRGGSQTMGSLFAKDLPEIKAIKAQIEKAVMRYIADMPDDSDHVLFRRKTEAFRFSGSWSVRLCNHGFHVNHVHSQGWISSCYYVDLPDAVDQDEEAQQGWIKFGETSMNLGERERIGRVVRPQSGLLVLFPSYMYHGTIPFEDDTPRTTIAFDVVPD</sequence>
<dbReference type="RefSeq" id="WP_150002350.1">
    <property type="nucleotide sequence ID" value="NZ_BKCM01000007.1"/>
</dbReference>
<dbReference type="Pfam" id="PF13759">
    <property type="entry name" value="2OG-FeII_Oxy_5"/>
    <property type="match status" value="1"/>
</dbReference>
<evidence type="ECO:0000313" key="6">
    <source>
        <dbReference type="Proteomes" id="UP000325187"/>
    </source>
</evidence>
<dbReference type="EMBL" id="BKCM01000007">
    <property type="protein sequence ID" value="GER01067.1"/>
    <property type="molecule type" value="Genomic_DNA"/>
</dbReference>
<evidence type="ECO:0000256" key="4">
    <source>
        <dbReference type="PROSITE-ProRule" id="PRU00339"/>
    </source>
</evidence>
<dbReference type="Gene3D" id="2.60.120.620">
    <property type="entry name" value="q2cbj1_9rhob like domain"/>
    <property type="match status" value="1"/>
</dbReference>
<dbReference type="Gene3D" id="1.25.40.10">
    <property type="entry name" value="Tetratricopeptide repeat domain"/>
    <property type="match status" value="4"/>
</dbReference>
<feature type="repeat" description="TPR" evidence="4">
    <location>
        <begin position="76"/>
        <end position="109"/>
    </location>
</feature>
<evidence type="ECO:0000256" key="2">
    <source>
        <dbReference type="ARBA" id="ARBA00022676"/>
    </source>
</evidence>
<feature type="repeat" description="TPR" evidence="4">
    <location>
        <begin position="212"/>
        <end position="245"/>
    </location>
</feature>
<gene>
    <name evidence="5" type="ORF">JCM17845_16900</name>
</gene>
<accession>A0A5A7MZ43</accession>
<evidence type="ECO:0000313" key="5">
    <source>
        <dbReference type="EMBL" id="GER01067.1"/>
    </source>
</evidence>
<dbReference type="SUPFAM" id="SSF48452">
    <property type="entry name" value="TPR-like"/>
    <property type="match status" value="2"/>
</dbReference>
<evidence type="ECO:0000256" key="1">
    <source>
        <dbReference type="ARBA" id="ARBA00004922"/>
    </source>
</evidence>
<dbReference type="SMART" id="SM00028">
    <property type="entry name" value="TPR"/>
    <property type="match status" value="7"/>
</dbReference>
<dbReference type="Pfam" id="PF00515">
    <property type="entry name" value="TPR_1"/>
    <property type="match status" value="1"/>
</dbReference>
<dbReference type="Pfam" id="PF13432">
    <property type="entry name" value="TPR_16"/>
    <property type="match status" value="1"/>
</dbReference>
<dbReference type="GO" id="GO:0016757">
    <property type="term" value="F:glycosyltransferase activity"/>
    <property type="evidence" value="ECO:0007669"/>
    <property type="project" value="UniProtKB-KW"/>
</dbReference>